<comment type="caution">
    <text evidence="1">The sequence shown here is derived from an EMBL/GenBank/DDBJ whole genome shotgun (WGS) entry which is preliminary data.</text>
</comment>
<organism evidence="1 2">
    <name type="scientific">Enterocloster bolteae</name>
    <dbReference type="NCBI Taxonomy" id="208479"/>
    <lineage>
        <taxon>Bacteria</taxon>
        <taxon>Bacillati</taxon>
        <taxon>Bacillota</taxon>
        <taxon>Clostridia</taxon>
        <taxon>Lachnospirales</taxon>
        <taxon>Lachnospiraceae</taxon>
        <taxon>Enterocloster</taxon>
    </lineage>
</organism>
<reference evidence="1 2" key="1">
    <citation type="submission" date="2018-08" db="EMBL/GenBank/DDBJ databases">
        <title>A genome reference for cultivated species of the human gut microbiota.</title>
        <authorList>
            <person name="Zou Y."/>
            <person name="Xue W."/>
            <person name="Luo G."/>
        </authorList>
    </citation>
    <scope>NUCLEOTIDE SEQUENCE [LARGE SCALE GENOMIC DNA]</scope>
    <source>
        <strain evidence="1 2">AF14-18</strain>
    </source>
</reference>
<accession>A0A412Z3Q0</accession>
<sequence length="73" mass="8512">MREVYPLCGMNATYSLLFQPYNRMKRLQVQSHFLLKQPQVYNCSRESVVNKGEYSIWGICGAKTACNHYIYGL</sequence>
<dbReference type="Proteomes" id="UP000284543">
    <property type="component" value="Unassembled WGS sequence"/>
</dbReference>
<dbReference type="EMBL" id="QRZM01000007">
    <property type="protein sequence ID" value="RGV74593.1"/>
    <property type="molecule type" value="Genomic_DNA"/>
</dbReference>
<name>A0A412Z3Q0_9FIRM</name>
<evidence type="ECO:0000313" key="2">
    <source>
        <dbReference type="Proteomes" id="UP000284543"/>
    </source>
</evidence>
<protein>
    <submittedName>
        <fullName evidence="1">Uncharacterized protein</fullName>
    </submittedName>
</protein>
<dbReference type="AlphaFoldDB" id="A0A412Z3Q0"/>
<proteinExistence type="predicted"/>
<gene>
    <name evidence="1" type="ORF">DWW02_18230</name>
</gene>
<evidence type="ECO:0000313" key="1">
    <source>
        <dbReference type="EMBL" id="RGV74593.1"/>
    </source>
</evidence>